<keyword evidence="2" id="KW-1185">Reference proteome</keyword>
<dbReference type="HOGENOM" id="CLU_2397525_0_0_5"/>
<proteinExistence type="predicted"/>
<protein>
    <submittedName>
        <fullName evidence="1">Uncharacterized protein</fullName>
    </submittedName>
</protein>
<sequence length="93" mass="10398">MLSAAMSPSIKPVLDLDDGIELVIAKRRWRSSWSLAGGDLALREFCQFKLLAAATGTRRDIECSAIARCFLRAIIDIRLAFDRFTEAVRLMPV</sequence>
<gene>
    <name evidence="1" type="ORF">RGR602_CH02202</name>
</gene>
<evidence type="ECO:0000313" key="2">
    <source>
        <dbReference type="Proteomes" id="UP000031368"/>
    </source>
</evidence>
<reference evidence="1 2" key="1">
    <citation type="submission" date="2013-11" db="EMBL/GenBank/DDBJ databases">
        <title>Complete genome sequence of Rhizobium gallicum bv. gallicum R602.</title>
        <authorList>
            <person name="Bustos P."/>
            <person name="Santamaria R.I."/>
            <person name="Lozano L."/>
            <person name="Acosta J.L."/>
            <person name="Ormeno-Orrillo E."/>
            <person name="Rogel M.A."/>
            <person name="Romero D."/>
            <person name="Cevallos M.A."/>
            <person name="Martinez-Romero E."/>
            <person name="Gonzalez V."/>
        </authorList>
    </citation>
    <scope>NUCLEOTIDE SEQUENCE [LARGE SCALE GENOMIC DNA]</scope>
    <source>
        <strain evidence="1 2">R602</strain>
    </source>
</reference>
<dbReference type="EMBL" id="CP006877">
    <property type="protein sequence ID" value="AJD41530.1"/>
    <property type="molecule type" value="Genomic_DNA"/>
</dbReference>
<evidence type="ECO:0000313" key="1">
    <source>
        <dbReference type="EMBL" id="AJD41530.1"/>
    </source>
</evidence>
<dbReference type="KEGG" id="rga:RGR602_CH02202"/>
<dbReference type="Proteomes" id="UP000031368">
    <property type="component" value="Chromosome"/>
</dbReference>
<name>A0A0B4X495_9HYPH</name>
<accession>A0A0B4X495</accession>
<organism evidence="1 2">
    <name type="scientific">Rhizobium gallicum bv. gallicum R602sp</name>
    <dbReference type="NCBI Taxonomy" id="1041138"/>
    <lineage>
        <taxon>Bacteria</taxon>
        <taxon>Pseudomonadati</taxon>
        <taxon>Pseudomonadota</taxon>
        <taxon>Alphaproteobacteria</taxon>
        <taxon>Hyphomicrobiales</taxon>
        <taxon>Rhizobiaceae</taxon>
        <taxon>Rhizobium/Agrobacterium group</taxon>
        <taxon>Rhizobium</taxon>
    </lineage>
</organism>
<dbReference type="AlphaFoldDB" id="A0A0B4X495"/>